<proteinExistence type="predicted"/>
<name>A0A5C4MQG6_9ACTN</name>
<dbReference type="EMBL" id="VDFR01000056">
    <property type="protein sequence ID" value="TNC46457.1"/>
    <property type="molecule type" value="Genomic_DNA"/>
</dbReference>
<organism evidence="3 4">
    <name type="scientific">Mumia zhuanghuii</name>
    <dbReference type="NCBI Taxonomy" id="2585211"/>
    <lineage>
        <taxon>Bacteria</taxon>
        <taxon>Bacillati</taxon>
        <taxon>Actinomycetota</taxon>
        <taxon>Actinomycetes</taxon>
        <taxon>Propionibacteriales</taxon>
        <taxon>Nocardioidaceae</taxon>
        <taxon>Mumia</taxon>
    </lineage>
</organism>
<accession>A0A5C4MQG6</accession>
<dbReference type="Proteomes" id="UP000306740">
    <property type="component" value="Unassembled WGS sequence"/>
</dbReference>
<evidence type="ECO:0000313" key="3">
    <source>
        <dbReference type="EMBL" id="TNC47159.1"/>
    </source>
</evidence>
<evidence type="ECO:0000313" key="4">
    <source>
        <dbReference type="Proteomes" id="UP000306740"/>
    </source>
</evidence>
<sequence>MNRNRRRLVLGACAVSLLLAVVVVAVLTGGGREDAEADPEPGRTPGTQAPLGECARITYGERTYYSVGHQVARDDLVTPSDPLNDGEGPRSCDPDAMETMEFRPAGVRHIPGVDPTRAVVARYDPSEGRDALYVADPDYPRSGALPDDLAEALGAP</sequence>
<gene>
    <name evidence="3" type="ORF">FHE65_11140</name>
    <name evidence="2" type="ORF">FHE65_12535</name>
</gene>
<feature type="region of interest" description="Disordered" evidence="1">
    <location>
        <begin position="32"/>
        <end position="51"/>
    </location>
</feature>
<protein>
    <submittedName>
        <fullName evidence="3">Uncharacterized protein</fullName>
    </submittedName>
</protein>
<feature type="region of interest" description="Disordered" evidence="1">
    <location>
        <begin position="132"/>
        <end position="156"/>
    </location>
</feature>
<dbReference type="RefSeq" id="WP_139105855.1">
    <property type="nucleotide sequence ID" value="NZ_VDFR01000048.1"/>
</dbReference>
<feature type="region of interest" description="Disordered" evidence="1">
    <location>
        <begin position="75"/>
        <end position="94"/>
    </location>
</feature>
<reference evidence="3 4" key="1">
    <citation type="submission" date="2019-05" db="EMBL/GenBank/DDBJ databases">
        <title>Mumia sp. nov., isolated from the intestinal contents of plateau pika (Ochotona curzoniae) in the Qinghai-Tibet plateau of China.</title>
        <authorList>
            <person name="Tian Z."/>
        </authorList>
    </citation>
    <scope>NUCLEOTIDE SEQUENCE [LARGE SCALE GENOMIC DNA]</scope>
    <source>
        <strain evidence="4">527</strain>
        <strain evidence="3">Z527</strain>
    </source>
</reference>
<comment type="caution">
    <text evidence="3">The sequence shown here is derived from an EMBL/GenBank/DDBJ whole genome shotgun (WGS) entry which is preliminary data.</text>
</comment>
<dbReference type="EMBL" id="VDFR01000048">
    <property type="protein sequence ID" value="TNC47159.1"/>
    <property type="molecule type" value="Genomic_DNA"/>
</dbReference>
<evidence type="ECO:0000256" key="1">
    <source>
        <dbReference type="SAM" id="MobiDB-lite"/>
    </source>
</evidence>
<dbReference type="AlphaFoldDB" id="A0A5C4MQG6"/>
<evidence type="ECO:0000313" key="2">
    <source>
        <dbReference type="EMBL" id="TNC46457.1"/>
    </source>
</evidence>